<evidence type="ECO:0000313" key="1">
    <source>
        <dbReference type="EMBL" id="WAH38474.1"/>
    </source>
</evidence>
<reference evidence="1" key="1">
    <citation type="submission" date="2022-08" db="EMBL/GenBank/DDBJ databases">
        <title>Alicyclobacillus dauci DSM2870, complete genome.</title>
        <authorList>
            <person name="Wang Q."/>
            <person name="Cai R."/>
            <person name="Wang Z."/>
        </authorList>
    </citation>
    <scope>NUCLEOTIDE SEQUENCE</scope>
    <source>
        <strain evidence="1">DSM 28700</strain>
    </source>
</reference>
<dbReference type="RefSeq" id="WP_268046049.1">
    <property type="nucleotide sequence ID" value="NZ_CP104064.1"/>
</dbReference>
<gene>
    <name evidence="1" type="ORF">NZD86_08335</name>
</gene>
<dbReference type="EMBL" id="CP104064">
    <property type="protein sequence ID" value="WAH38474.1"/>
    <property type="molecule type" value="Genomic_DNA"/>
</dbReference>
<proteinExistence type="predicted"/>
<protein>
    <submittedName>
        <fullName evidence="1">YheC/YheD family protein</fullName>
    </submittedName>
</protein>
<accession>A0ABY6Z899</accession>
<keyword evidence="2" id="KW-1185">Reference proteome</keyword>
<dbReference type="SUPFAM" id="SSF56059">
    <property type="entry name" value="Glutathione synthetase ATP-binding domain-like"/>
    <property type="match status" value="1"/>
</dbReference>
<dbReference type="InterPro" id="IPR026838">
    <property type="entry name" value="YheC/D"/>
</dbReference>
<dbReference type="Proteomes" id="UP001164803">
    <property type="component" value="Chromosome"/>
</dbReference>
<dbReference type="Gene3D" id="3.30.470.20">
    <property type="entry name" value="ATP-grasp fold, B domain"/>
    <property type="match status" value="1"/>
</dbReference>
<sequence length="264" mass="30901">MGERRPEMGKWLLYQFFHKDPQIAKYLPVTRKYTHENFAEMLSKFRMVYVKPVAGSMGKGIMKVWLDGQNRIVVKKTIERQHTFANKEQAMRYIDTLRQGKMYIVQQGIHMATVGGRPLDIRVMMQREKPGGKWLFSGMLAKIAGGNSIVTNTALSRGRVMDVDKALKEALHWSNDRVSQTITKLQQLGLYWAKHFDSYQLYRELGFDVAVDRNGRIWLIEQNTLPSHALFARNKANLSAYRRIQYRWGVYQRARMNRSLRAQR</sequence>
<evidence type="ECO:0000313" key="2">
    <source>
        <dbReference type="Proteomes" id="UP001164803"/>
    </source>
</evidence>
<dbReference type="Pfam" id="PF14398">
    <property type="entry name" value="ATPgrasp_YheCD"/>
    <property type="match status" value="1"/>
</dbReference>
<name>A0ABY6Z899_9BACL</name>
<organism evidence="1 2">
    <name type="scientific">Alicyclobacillus dauci</name>
    <dbReference type="NCBI Taxonomy" id="1475485"/>
    <lineage>
        <taxon>Bacteria</taxon>
        <taxon>Bacillati</taxon>
        <taxon>Bacillota</taxon>
        <taxon>Bacilli</taxon>
        <taxon>Bacillales</taxon>
        <taxon>Alicyclobacillaceae</taxon>
        <taxon>Alicyclobacillus</taxon>
    </lineage>
</organism>